<keyword evidence="14" id="KW-1185">Reference proteome</keyword>
<dbReference type="Pfam" id="PF00069">
    <property type="entry name" value="Pkinase"/>
    <property type="match status" value="1"/>
</dbReference>
<dbReference type="EC" id="2.7.11.1" evidence="1"/>
<dbReference type="PANTHER" id="PTHR24343">
    <property type="entry name" value="SERINE/THREONINE KINASE"/>
    <property type="match status" value="1"/>
</dbReference>
<dbReference type="GeneID" id="66118592"/>
<dbReference type="GO" id="GO:0030447">
    <property type="term" value="P:filamentous growth"/>
    <property type="evidence" value="ECO:0007669"/>
    <property type="project" value="UniProtKB-ARBA"/>
</dbReference>
<dbReference type="PROSITE" id="PS00108">
    <property type="entry name" value="PROTEIN_KINASE_ST"/>
    <property type="match status" value="1"/>
</dbReference>
<organism evidence="13 14">
    <name type="scientific">Scheffersomyces spartinae</name>
    <dbReference type="NCBI Taxonomy" id="45513"/>
    <lineage>
        <taxon>Eukaryota</taxon>
        <taxon>Fungi</taxon>
        <taxon>Dikarya</taxon>
        <taxon>Ascomycota</taxon>
        <taxon>Saccharomycotina</taxon>
        <taxon>Pichiomycetes</taxon>
        <taxon>Debaryomycetaceae</taxon>
        <taxon>Scheffersomyces</taxon>
    </lineage>
</organism>
<evidence type="ECO:0000313" key="13">
    <source>
        <dbReference type="EMBL" id="KAG7194019.1"/>
    </source>
</evidence>
<dbReference type="GO" id="GO:0005829">
    <property type="term" value="C:cytosol"/>
    <property type="evidence" value="ECO:0007669"/>
    <property type="project" value="TreeGrafter"/>
</dbReference>
<dbReference type="CDD" id="cd13994">
    <property type="entry name" value="STKc_HAL4_like"/>
    <property type="match status" value="1"/>
</dbReference>
<comment type="catalytic activity">
    <reaction evidence="8">
        <text>L-seryl-[protein] + ATP = O-phospho-L-seryl-[protein] + ADP + H(+)</text>
        <dbReference type="Rhea" id="RHEA:17989"/>
        <dbReference type="Rhea" id="RHEA-COMP:9863"/>
        <dbReference type="Rhea" id="RHEA-COMP:11604"/>
        <dbReference type="ChEBI" id="CHEBI:15378"/>
        <dbReference type="ChEBI" id="CHEBI:29999"/>
        <dbReference type="ChEBI" id="CHEBI:30616"/>
        <dbReference type="ChEBI" id="CHEBI:83421"/>
        <dbReference type="ChEBI" id="CHEBI:456216"/>
        <dbReference type="EC" id="2.7.11.1"/>
    </reaction>
</comment>
<gene>
    <name evidence="13" type="primary">SAT4</name>
    <name evidence="13" type="ORF">KQ657_005218</name>
</gene>
<feature type="compositionally biased region" description="Polar residues" evidence="11">
    <location>
        <begin position="158"/>
        <end position="193"/>
    </location>
</feature>
<protein>
    <recommendedName>
        <fullName evidence="1">non-specific serine/threonine protein kinase</fullName>
        <ecNumber evidence="1">2.7.11.1</ecNumber>
    </recommendedName>
    <alternativeName>
        <fullName evidence="9">Halotolerance protein 4</fullName>
    </alternativeName>
</protein>
<feature type="domain" description="Protein kinase" evidence="12">
    <location>
        <begin position="499"/>
        <end position="774"/>
    </location>
</feature>
<dbReference type="InterPro" id="IPR011009">
    <property type="entry name" value="Kinase-like_dom_sf"/>
</dbReference>
<evidence type="ECO:0000256" key="7">
    <source>
        <dbReference type="ARBA" id="ARBA00047899"/>
    </source>
</evidence>
<evidence type="ECO:0000259" key="12">
    <source>
        <dbReference type="PROSITE" id="PS50011"/>
    </source>
</evidence>
<feature type="compositionally biased region" description="Polar residues" evidence="11">
    <location>
        <begin position="246"/>
        <end position="261"/>
    </location>
</feature>
<keyword evidence="5 13" id="KW-0418">Kinase</keyword>
<evidence type="ECO:0000313" key="14">
    <source>
        <dbReference type="Proteomes" id="UP000790833"/>
    </source>
</evidence>
<feature type="compositionally biased region" description="Basic and acidic residues" evidence="11">
    <location>
        <begin position="194"/>
        <end position="231"/>
    </location>
</feature>
<feature type="region of interest" description="Disordered" evidence="11">
    <location>
        <begin position="1"/>
        <end position="112"/>
    </location>
</feature>
<feature type="compositionally biased region" description="Low complexity" evidence="11">
    <location>
        <begin position="100"/>
        <end position="112"/>
    </location>
</feature>
<dbReference type="Gene3D" id="1.10.510.10">
    <property type="entry name" value="Transferase(Phosphotransferase) domain 1"/>
    <property type="match status" value="1"/>
</dbReference>
<dbReference type="SUPFAM" id="SSF56112">
    <property type="entry name" value="Protein kinase-like (PK-like)"/>
    <property type="match status" value="1"/>
</dbReference>
<keyword evidence="6 10" id="KW-0067">ATP-binding</keyword>
<evidence type="ECO:0000256" key="11">
    <source>
        <dbReference type="SAM" id="MobiDB-lite"/>
    </source>
</evidence>
<reference evidence="13" key="1">
    <citation type="submission" date="2021-03" db="EMBL/GenBank/DDBJ databases">
        <authorList>
            <person name="Palmer J.M."/>
        </authorList>
    </citation>
    <scope>NUCLEOTIDE SEQUENCE</scope>
    <source>
        <strain evidence="13">ARV_011</strain>
    </source>
</reference>
<comment type="caution">
    <text evidence="13">The sequence shown here is derived from an EMBL/GenBank/DDBJ whole genome shotgun (WGS) entry which is preliminary data.</text>
</comment>
<feature type="compositionally biased region" description="Low complexity" evidence="11">
    <location>
        <begin position="304"/>
        <end position="331"/>
    </location>
</feature>
<feature type="compositionally biased region" description="Low complexity" evidence="11">
    <location>
        <begin position="39"/>
        <end position="93"/>
    </location>
</feature>
<evidence type="ECO:0000256" key="10">
    <source>
        <dbReference type="PROSITE-ProRule" id="PRU10141"/>
    </source>
</evidence>
<evidence type="ECO:0000256" key="4">
    <source>
        <dbReference type="ARBA" id="ARBA00022741"/>
    </source>
</evidence>
<evidence type="ECO:0000256" key="2">
    <source>
        <dbReference type="ARBA" id="ARBA00022527"/>
    </source>
</evidence>
<dbReference type="InterPro" id="IPR000719">
    <property type="entry name" value="Prot_kinase_dom"/>
</dbReference>
<keyword evidence="2" id="KW-0723">Serine/threonine-protein kinase</keyword>
<name>A0A9P7VAW1_9ASCO</name>
<feature type="compositionally biased region" description="Low complexity" evidence="11">
    <location>
        <begin position="232"/>
        <end position="245"/>
    </location>
</feature>
<dbReference type="GO" id="GO:0005524">
    <property type="term" value="F:ATP binding"/>
    <property type="evidence" value="ECO:0007669"/>
    <property type="project" value="UniProtKB-UniRule"/>
</dbReference>
<feature type="compositionally biased region" description="Polar residues" evidence="11">
    <location>
        <begin position="332"/>
        <end position="350"/>
    </location>
</feature>
<dbReference type="SMART" id="SM00220">
    <property type="entry name" value="S_TKc"/>
    <property type="match status" value="1"/>
</dbReference>
<sequence length="796" mass="86367">MTLQLQEPSQGLHPVTSNPTHQKMKLSSKIGKLFGVGVSSSSSTATSLKRQISSSSKSPLVSPTASPGLSPSPGSGSGPSRRPASPAPLLLSSNDAQGNSGLSLSQTDSSTSLSLKNITTATNNNTNNSHTELDLVPDNAELSHNAHRLFSLSNMASSIRSPNVSRQNSTKQQQKPTPTSSAHTSSVQTSRKNSISERKNSVSDRKNSITERETRGSISDRKSSVGSERKGSSSSISVLISSVTSQPANKSSTSLNGSDSPQQPPIPVARSSSLKRILPGKKSVSPKPSGTTGGIVTTNPNTLSSIISNDSKSSGLLESNNNDVENNNNNNIKSTTASTSVLSPQPQKHINSPPSQPSSHLSSTTLVNKLRFKMHPDGNHEHNLRYAKRQEKLTNMLKDFLGAKKLRDEAKSALPSIFSGSNVDSTKSQVPNGVNNGPPTLFAGLVKQVKNRQNEDNTSASDTRVIAGILSENGSKSMEKVVSGTSSANDCRSFLEKYGRCQEVIGKGSFGVVRVAHKKVGPGEGNRGEEILYAVKEFKTRANEGEKKYHRRLTSEFCISSSLKHLNIIDTLDLLKDAKGEYCEVMEYCGGGDLFSVIVAAGKLEYAEADCFFKQLIRGVVYMHEMGVTHRDLKPENLLLTTQGVLKITDFGNGECFKMAWENDIQFSEGVCGSSPYIAPEEFVLKSFDPRGVDIWACGVIYMAMRTGRQLWQVANPKEDEFYEEYLAKRKEASGYEPIENLKRARCRNVIYSILDPIPDRRITGKQILNSEWGREIKVCDAGEGKLDHHDSKIYL</sequence>
<dbReference type="PANTHER" id="PTHR24343:SF558">
    <property type="entry name" value="PROTEIN KINASE DOMAIN-CONTAINING PROTEIN"/>
    <property type="match status" value="1"/>
</dbReference>
<dbReference type="PROSITE" id="PS00107">
    <property type="entry name" value="PROTEIN_KINASE_ATP"/>
    <property type="match status" value="1"/>
</dbReference>
<keyword evidence="4 10" id="KW-0547">Nucleotide-binding</keyword>
<dbReference type="PROSITE" id="PS50011">
    <property type="entry name" value="PROTEIN_KINASE_DOM"/>
    <property type="match status" value="1"/>
</dbReference>
<dbReference type="InterPro" id="IPR017441">
    <property type="entry name" value="Protein_kinase_ATP_BS"/>
</dbReference>
<dbReference type="Proteomes" id="UP000790833">
    <property type="component" value="Unassembled WGS sequence"/>
</dbReference>
<dbReference type="AlphaFoldDB" id="A0A9P7VAW1"/>
<dbReference type="GO" id="GO:0004674">
    <property type="term" value="F:protein serine/threonine kinase activity"/>
    <property type="evidence" value="ECO:0007669"/>
    <property type="project" value="UniProtKB-KW"/>
</dbReference>
<dbReference type="RefSeq" id="XP_043049566.1">
    <property type="nucleotide sequence ID" value="XM_043195861.1"/>
</dbReference>
<dbReference type="FunFam" id="1.10.510.10:FF:000183">
    <property type="entry name" value="Serine/threonine-protein kinase hal4"/>
    <property type="match status" value="1"/>
</dbReference>
<feature type="compositionally biased region" description="Polar residues" evidence="11">
    <location>
        <begin position="1"/>
        <end position="21"/>
    </location>
</feature>
<evidence type="ECO:0000256" key="1">
    <source>
        <dbReference type="ARBA" id="ARBA00012513"/>
    </source>
</evidence>
<feature type="compositionally biased region" description="Polar residues" evidence="11">
    <location>
        <begin position="286"/>
        <end position="303"/>
    </location>
</feature>
<dbReference type="GO" id="GO:0030003">
    <property type="term" value="P:intracellular monoatomic cation homeostasis"/>
    <property type="evidence" value="ECO:0007669"/>
    <property type="project" value="TreeGrafter"/>
</dbReference>
<dbReference type="InterPro" id="IPR008271">
    <property type="entry name" value="Ser/Thr_kinase_AS"/>
</dbReference>
<evidence type="ECO:0000256" key="5">
    <source>
        <dbReference type="ARBA" id="ARBA00022777"/>
    </source>
</evidence>
<dbReference type="EMBL" id="JAHMUF010000009">
    <property type="protein sequence ID" value="KAG7194019.1"/>
    <property type="molecule type" value="Genomic_DNA"/>
</dbReference>
<evidence type="ECO:0000256" key="6">
    <source>
        <dbReference type="ARBA" id="ARBA00022840"/>
    </source>
</evidence>
<feature type="binding site" evidence="10">
    <location>
        <position position="536"/>
    </location>
    <ligand>
        <name>ATP</name>
        <dbReference type="ChEBI" id="CHEBI:30616"/>
    </ligand>
</feature>
<dbReference type="OrthoDB" id="6513151at2759"/>
<evidence type="ECO:0000256" key="8">
    <source>
        <dbReference type="ARBA" id="ARBA00048679"/>
    </source>
</evidence>
<evidence type="ECO:0000256" key="9">
    <source>
        <dbReference type="ARBA" id="ARBA00078109"/>
    </source>
</evidence>
<comment type="catalytic activity">
    <reaction evidence="7">
        <text>L-threonyl-[protein] + ATP = O-phospho-L-threonyl-[protein] + ADP + H(+)</text>
        <dbReference type="Rhea" id="RHEA:46608"/>
        <dbReference type="Rhea" id="RHEA-COMP:11060"/>
        <dbReference type="Rhea" id="RHEA-COMP:11605"/>
        <dbReference type="ChEBI" id="CHEBI:15378"/>
        <dbReference type="ChEBI" id="CHEBI:30013"/>
        <dbReference type="ChEBI" id="CHEBI:30616"/>
        <dbReference type="ChEBI" id="CHEBI:61977"/>
        <dbReference type="ChEBI" id="CHEBI:456216"/>
        <dbReference type="EC" id="2.7.11.1"/>
    </reaction>
</comment>
<keyword evidence="3" id="KW-0808">Transferase</keyword>
<accession>A0A9P7VAW1</accession>
<feature type="region of interest" description="Disordered" evidence="11">
    <location>
        <begin position="158"/>
        <end position="362"/>
    </location>
</feature>
<proteinExistence type="predicted"/>
<evidence type="ECO:0000256" key="3">
    <source>
        <dbReference type="ARBA" id="ARBA00022679"/>
    </source>
</evidence>